<dbReference type="STRING" id="9838.ENSCDRP00005032140"/>
<keyword evidence="3" id="KW-0176">Collagen</keyword>
<protein>
    <submittedName>
        <fullName evidence="3">Collagen alpha-1 chain</fullName>
    </submittedName>
</protein>
<dbReference type="InterPro" id="IPR045463">
    <property type="entry name" value="XV/XVIII_trimerization_dom"/>
</dbReference>
<dbReference type="GO" id="GO:0005581">
    <property type="term" value="C:collagen trimer"/>
    <property type="evidence" value="ECO:0007669"/>
    <property type="project" value="UniProtKB-KW"/>
</dbReference>
<feature type="region of interest" description="Disordered" evidence="1">
    <location>
        <begin position="83"/>
        <end position="104"/>
    </location>
</feature>
<feature type="compositionally biased region" description="Low complexity" evidence="1">
    <location>
        <begin position="88"/>
        <end position="104"/>
    </location>
</feature>
<evidence type="ECO:0000259" key="2">
    <source>
        <dbReference type="Pfam" id="PF20010"/>
    </source>
</evidence>
<dbReference type="FunFam" id="3.40.1620.70:FF:000003">
    <property type="entry name" value="Collagen type XVIII alpha 1"/>
    <property type="match status" value="1"/>
</dbReference>
<sequence>MLDKVPEVPEGWLIFVAEREELYVRVRNGFQNAVLHLVALSSPQPGGQRSTRLAPEERVAWLGPQRARLAESCCEAWRTEARTATGQASSLLAPSSSSALRTAS</sequence>
<gene>
    <name evidence="3" type="ORF">Cadr_000029051</name>
</gene>
<name>A0A5N4C884_CAMDR</name>
<dbReference type="Gene3D" id="3.40.1620.70">
    <property type="match status" value="1"/>
</dbReference>
<dbReference type="EMBL" id="JWIN03000033">
    <property type="protein sequence ID" value="KAB1255087.1"/>
    <property type="molecule type" value="Genomic_DNA"/>
</dbReference>
<comment type="caution">
    <text evidence="3">The sequence shown here is derived from an EMBL/GenBank/DDBJ whole genome shotgun (WGS) entry which is preliminary data.</text>
</comment>
<accession>A0A5N4C884</accession>
<dbReference type="Proteomes" id="UP000299084">
    <property type="component" value="Unassembled WGS sequence"/>
</dbReference>
<proteinExistence type="predicted"/>
<feature type="domain" description="Collagen type XV/XVIII trimerization" evidence="2">
    <location>
        <begin position="1"/>
        <end position="32"/>
    </location>
</feature>
<organism evidence="3 4">
    <name type="scientific">Camelus dromedarius</name>
    <name type="common">Dromedary</name>
    <name type="synonym">Arabian camel</name>
    <dbReference type="NCBI Taxonomy" id="9838"/>
    <lineage>
        <taxon>Eukaryota</taxon>
        <taxon>Metazoa</taxon>
        <taxon>Chordata</taxon>
        <taxon>Craniata</taxon>
        <taxon>Vertebrata</taxon>
        <taxon>Euteleostomi</taxon>
        <taxon>Mammalia</taxon>
        <taxon>Eutheria</taxon>
        <taxon>Laurasiatheria</taxon>
        <taxon>Artiodactyla</taxon>
        <taxon>Tylopoda</taxon>
        <taxon>Camelidae</taxon>
        <taxon>Camelus</taxon>
    </lineage>
</organism>
<evidence type="ECO:0000313" key="3">
    <source>
        <dbReference type="EMBL" id="KAB1255087.1"/>
    </source>
</evidence>
<dbReference type="Pfam" id="PF20010">
    <property type="entry name" value="Collagen_trimer"/>
    <property type="match status" value="1"/>
</dbReference>
<dbReference type="AlphaFoldDB" id="A0A5N4C884"/>
<evidence type="ECO:0000256" key="1">
    <source>
        <dbReference type="SAM" id="MobiDB-lite"/>
    </source>
</evidence>
<keyword evidence="4" id="KW-1185">Reference proteome</keyword>
<evidence type="ECO:0000313" key="4">
    <source>
        <dbReference type="Proteomes" id="UP000299084"/>
    </source>
</evidence>
<reference evidence="3 4" key="1">
    <citation type="journal article" date="2019" name="Mol. Ecol. Resour.">
        <title>Improving Illumina assemblies with Hi-C and long reads: an example with the North African dromedary.</title>
        <authorList>
            <person name="Elbers J.P."/>
            <person name="Rogers M.F."/>
            <person name="Perelman P.L."/>
            <person name="Proskuryakova A.A."/>
            <person name="Serdyukova N.A."/>
            <person name="Johnson W.E."/>
            <person name="Horin P."/>
            <person name="Corander J."/>
            <person name="Murphy D."/>
            <person name="Burger P.A."/>
        </authorList>
    </citation>
    <scope>NUCLEOTIDE SEQUENCE [LARGE SCALE GENOMIC DNA]</scope>
    <source>
        <strain evidence="3">Drom800</strain>
        <tissue evidence="3">Blood</tissue>
    </source>
</reference>